<evidence type="ECO:0000256" key="2">
    <source>
        <dbReference type="ARBA" id="ARBA00009199"/>
    </source>
</evidence>
<feature type="domain" description="Amidase" evidence="4">
    <location>
        <begin position="1"/>
        <end position="291"/>
    </location>
</feature>
<dbReference type="InterPro" id="IPR036928">
    <property type="entry name" value="AS_sf"/>
</dbReference>
<dbReference type="InterPro" id="IPR000120">
    <property type="entry name" value="Amidase"/>
</dbReference>
<evidence type="ECO:0000259" key="4">
    <source>
        <dbReference type="Pfam" id="PF01425"/>
    </source>
</evidence>
<proteinExistence type="inferred from homology"/>
<sequence length="312" mass="32450">MPLAHANDAGGSIRVPASCCGLVGLKPGRGRTPSGPLVGEAGFGMIAEFALTRTVRDAAHLLDAVAGPIVGEKYAAAPPDRPYAESITADPGRLRVAVTTDAWSGVPVDPQVQGATVAAAQVLEWIGHTVTSASPDLAAEDVVEAGMLVVVSTGAAILRAPRRPDPTLIEATSRRVLSETQGFTALDVAAALDAQHRVTRAVGLFLTGYDLLVTPTIGQLPPPHGTLDYDDDTPGQSARSWLRRIFEVGPFTAPFNVSGNPAVSLPLGQSREGLPIGVQLVAAHGREDLLLQVAAQFEQAVPWSGRQPSIHA</sequence>
<name>A0ABV9FPS9_9NOCA</name>
<dbReference type="PANTHER" id="PTHR11895:SF7">
    <property type="entry name" value="GLUTAMYL-TRNA(GLN) AMIDOTRANSFERASE SUBUNIT A, MITOCHONDRIAL"/>
    <property type="match status" value="1"/>
</dbReference>
<comment type="catalytic activity">
    <reaction evidence="1">
        <text>a monocarboxylic acid amide + H2O = a monocarboxylate + NH4(+)</text>
        <dbReference type="Rhea" id="RHEA:12020"/>
        <dbReference type="ChEBI" id="CHEBI:15377"/>
        <dbReference type="ChEBI" id="CHEBI:28938"/>
        <dbReference type="ChEBI" id="CHEBI:35757"/>
        <dbReference type="ChEBI" id="CHEBI:83628"/>
        <dbReference type="EC" id="3.5.1.4"/>
    </reaction>
</comment>
<dbReference type="EMBL" id="JBHSFO010000002">
    <property type="protein sequence ID" value="MFC4603214.1"/>
    <property type="molecule type" value="Genomic_DNA"/>
</dbReference>
<comment type="caution">
    <text evidence="5">The sequence shown here is derived from an EMBL/GenBank/DDBJ whole genome shotgun (WGS) entry which is preliminary data.</text>
</comment>
<dbReference type="InterPro" id="IPR023631">
    <property type="entry name" value="Amidase_dom"/>
</dbReference>
<gene>
    <name evidence="5" type="ORF">ACFO6S_05880</name>
</gene>
<accession>A0ABV9FPS9</accession>
<evidence type="ECO:0000313" key="5">
    <source>
        <dbReference type="EMBL" id="MFC4603214.1"/>
    </source>
</evidence>
<reference evidence="6" key="1">
    <citation type="journal article" date="2019" name="Int. J. Syst. Evol. Microbiol.">
        <title>The Global Catalogue of Microorganisms (GCM) 10K type strain sequencing project: providing services to taxonomists for standard genome sequencing and annotation.</title>
        <authorList>
            <consortium name="The Broad Institute Genomics Platform"/>
            <consortium name="The Broad Institute Genome Sequencing Center for Infectious Disease"/>
            <person name="Wu L."/>
            <person name="Ma J."/>
        </authorList>
    </citation>
    <scope>NUCLEOTIDE SEQUENCE [LARGE SCALE GENOMIC DNA]</scope>
    <source>
        <strain evidence="6">CCUG 54520</strain>
    </source>
</reference>
<comment type="similarity">
    <text evidence="2">Belongs to the amidase family.</text>
</comment>
<keyword evidence="6" id="KW-1185">Reference proteome</keyword>
<evidence type="ECO:0000313" key="6">
    <source>
        <dbReference type="Proteomes" id="UP001595914"/>
    </source>
</evidence>
<evidence type="ECO:0000256" key="1">
    <source>
        <dbReference type="ARBA" id="ARBA00001311"/>
    </source>
</evidence>
<dbReference type="Proteomes" id="UP001595914">
    <property type="component" value="Unassembled WGS sequence"/>
</dbReference>
<dbReference type="PANTHER" id="PTHR11895">
    <property type="entry name" value="TRANSAMIDASE"/>
    <property type="match status" value="1"/>
</dbReference>
<organism evidence="5 6">
    <name type="scientific">Rhodococcus kronopolitis</name>
    <dbReference type="NCBI Taxonomy" id="1460226"/>
    <lineage>
        <taxon>Bacteria</taxon>
        <taxon>Bacillati</taxon>
        <taxon>Actinomycetota</taxon>
        <taxon>Actinomycetes</taxon>
        <taxon>Mycobacteriales</taxon>
        <taxon>Nocardiaceae</taxon>
        <taxon>Rhodococcus</taxon>
    </lineage>
</organism>
<evidence type="ECO:0000256" key="3">
    <source>
        <dbReference type="ARBA" id="ARBA00012922"/>
    </source>
</evidence>
<dbReference type="SUPFAM" id="SSF75304">
    <property type="entry name" value="Amidase signature (AS) enzymes"/>
    <property type="match status" value="1"/>
</dbReference>
<dbReference type="EC" id="3.5.1.4" evidence="3"/>
<dbReference type="RefSeq" id="WP_378414982.1">
    <property type="nucleotide sequence ID" value="NZ_JBHSFO010000002.1"/>
</dbReference>
<dbReference type="Gene3D" id="3.90.1300.10">
    <property type="entry name" value="Amidase signature (AS) domain"/>
    <property type="match status" value="1"/>
</dbReference>
<dbReference type="Pfam" id="PF01425">
    <property type="entry name" value="Amidase"/>
    <property type="match status" value="1"/>
</dbReference>
<protein>
    <recommendedName>
        <fullName evidence="3">amidase</fullName>
        <ecNumber evidence="3">3.5.1.4</ecNumber>
    </recommendedName>
</protein>